<proteinExistence type="predicted"/>
<dbReference type="OrthoDB" id="3267550at2"/>
<evidence type="ECO:0000256" key="1">
    <source>
        <dbReference type="SAM" id="SignalP"/>
    </source>
</evidence>
<keyword evidence="1" id="KW-0732">Signal</keyword>
<dbReference type="KEGG" id="mprt:ET475_01230"/>
<keyword evidence="2" id="KW-0489">Methyltransferase</keyword>
<keyword evidence="2" id="KW-0808">Transferase</keyword>
<gene>
    <name evidence="2" type="ORF">ET475_01230</name>
</gene>
<reference evidence="2 3" key="1">
    <citation type="submission" date="2019-01" db="EMBL/GenBank/DDBJ databases">
        <title>Genome sequencing of strain DFW100M-13.</title>
        <authorList>
            <person name="Heo J."/>
            <person name="Kim S.-J."/>
            <person name="Kim J.-S."/>
            <person name="Hong S.-B."/>
            <person name="Kwon S.-W."/>
        </authorList>
    </citation>
    <scope>NUCLEOTIDE SEQUENCE [LARGE SCALE GENOMIC DNA]</scope>
    <source>
        <strain evidence="2 3">DFW100M-13</strain>
    </source>
</reference>
<dbReference type="Proteomes" id="UP000293995">
    <property type="component" value="Chromosome"/>
</dbReference>
<evidence type="ECO:0000313" key="2">
    <source>
        <dbReference type="EMBL" id="QAY58759.1"/>
    </source>
</evidence>
<dbReference type="PROSITE" id="PS51257">
    <property type="entry name" value="PROKAR_LIPOPROTEIN"/>
    <property type="match status" value="1"/>
</dbReference>
<accession>A0A4P6ECM2</accession>
<sequence>MKSRLLASIAVCATVILGATGCSMISPQGTTIPYSPSDGINIADTTGAPLQVRNALIVATDDGTIGNLIAAVVNTTAEDQTLTVEVDAASGKITQTVRVAAHSVSSLGQNVDPLRLDNLGVKPGLTVPVYFQSGDAEGALANLPVLGGDEQYLSGLVPEPAPTPDATPAS</sequence>
<keyword evidence="3" id="KW-1185">Reference proteome</keyword>
<feature type="chain" id="PRO_5038984113" evidence="1">
    <location>
        <begin position="19"/>
        <end position="170"/>
    </location>
</feature>
<dbReference type="GO" id="GO:0008168">
    <property type="term" value="F:methyltransferase activity"/>
    <property type="evidence" value="ECO:0007669"/>
    <property type="project" value="UniProtKB-KW"/>
</dbReference>
<feature type="signal peptide" evidence="1">
    <location>
        <begin position="1"/>
        <end position="18"/>
    </location>
</feature>
<dbReference type="RefSeq" id="WP_129385267.1">
    <property type="nucleotide sequence ID" value="NZ_CP035494.1"/>
</dbReference>
<name>A0A4P6ECM2_9MICO</name>
<dbReference type="EMBL" id="CP035494">
    <property type="protein sequence ID" value="QAY58759.1"/>
    <property type="molecule type" value="Genomic_DNA"/>
</dbReference>
<dbReference type="AlphaFoldDB" id="A0A4P6ECM2"/>
<protein>
    <submittedName>
        <fullName evidence="2">DNA modification methylase</fullName>
    </submittedName>
</protein>
<dbReference type="GO" id="GO:0032259">
    <property type="term" value="P:methylation"/>
    <property type="evidence" value="ECO:0007669"/>
    <property type="project" value="UniProtKB-KW"/>
</dbReference>
<organism evidence="2 3">
    <name type="scientific">Microbacterium protaetiae</name>
    <dbReference type="NCBI Taxonomy" id="2509458"/>
    <lineage>
        <taxon>Bacteria</taxon>
        <taxon>Bacillati</taxon>
        <taxon>Actinomycetota</taxon>
        <taxon>Actinomycetes</taxon>
        <taxon>Micrococcales</taxon>
        <taxon>Microbacteriaceae</taxon>
        <taxon>Microbacterium</taxon>
    </lineage>
</organism>
<evidence type="ECO:0000313" key="3">
    <source>
        <dbReference type="Proteomes" id="UP000293995"/>
    </source>
</evidence>